<dbReference type="STRING" id="7266.A0A3B0IYP8"/>
<keyword evidence="5" id="KW-1185">Reference proteome</keyword>
<dbReference type="Pfam" id="PF07910">
    <property type="entry name" value="Peptidase_C78"/>
    <property type="match status" value="1"/>
</dbReference>
<dbReference type="GO" id="GO:0006508">
    <property type="term" value="P:proteolysis"/>
    <property type="evidence" value="ECO:0007669"/>
    <property type="project" value="UniProtKB-KW"/>
</dbReference>
<dbReference type="InterPro" id="IPR012462">
    <property type="entry name" value="UFSP1/2_DUB_cat"/>
</dbReference>
<dbReference type="EMBL" id="OUUW01000001">
    <property type="protein sequence ID" value="SPP73065.1"/>
    <property type="molecule type" value="Genomic_DNA"/>
</dbReference>
<accession>A0A3B0IYP8</accession>
<dbReference type="OrthoDB" id="417506at2759"/>
<dbReference type="AlphaFoldDB" id="A0A3B0IYP8"/>
<feature type="domain" description="UFSP1/2/DUB catalytic" evidence="3">
    <location>
        <begin position="40"/>
        <end position="225"/>
    </location>
</feature>
<evidence type="ECO:0000259" key="3">
    <source>
        <dbReference type="Pfam" id="PF07910"/>
    </source>
</evidence>
<keyword evidence="2" id="KW-0378">Hydrolase</keyword>
<name>A0A3B0IYP8_DROGU</name>
<sequence>MDTESAQQAPVGLSISPKTYTYALLEEPHLAVAPPTANGETLLTRGRFSYFHYGCDGHQDAGWGCGYRTLQTAISWLINKRSQAAQQVPSIREMQQILIELGDKPARFGGSRDWIGTLEEFYVIDALFQLPCKILHTKELCATETLQQIRNYFVEYAGFIPMGGLSDAASKGIAGWHCTPTGDVYLLIVDPHYVGVPESKQQLIDSGYVRWMHTSELQASAYNLCLMLQQ</sequence>
<organism evidence="4 5">
    <name type="scientific">Drosophila guanche</name>
    <name type="common">Fruit fly</name>
    <dbReference type="NCBI Taxonomy" id="7266"/>
    <lineage>
        <taxon>Eukaryota</taxon>
        <taxon>Metazoa</taxon>
        <taxon>Ecdysozoa</taxon>
        <taxon>Arthropoda</taxon>
        <taxon>Hexapoda</taxon>
        <taxon>Insecta</taxon>
        <taxon>Pterygota</taxon>
        <taxon>Neoptera</taxon>
        <taxon>Endopterygota</taxon>
        <taxon>Diptera</taxon>
        <taxon>Brachycera</taxon>
        <taxon>Muscomorpha</taxon>
        <taxon>Ephydroidea</taxon>
        <taxon>Drosophilidae</taxon>
        <taxon>Drosophila</taxon>
        <taxon>Sophophora</taxon>
    </lineage>
</organism>
<gene>
    <name evidence="4" type="ORF">DGUA_6G000480</name>
</gene>
<proteinExistence type="inferred from homology"/>
<evidence type="ECO:0000313" key="4">
    <source>
        <dbReference type="EMBL" id="SPP73065.1"/>
    </source>
</evidence>
<evidence type="ECO:0000256" key="1">
    <source>
        <dbReference type="ARBA" id="ARBA00008552"/>
    </source>
</evidence>
<evidence type="ECO:0000256" key="2">
    <source>
        <dbReference type="ARBA" id="ARBA00022801"/>
    </source>
</evidence>
<dbReference type="GO" id="GO:0071567">
    <property type="term" value="F:deUFMylase activity"/>
    <property type="evidence" value="ECO:0007669"/>
    <property type="project" value="TreeGrafter"/>
</dbReference>
<evidence type="ECO:0000313" key="5">
    <source>
        <dbReference type="Proteomes" id="UP000268350"/>
    </source>
</evidence>
<comment type="similarity">
    <text evidence="1">Belongs to the peptidase C78 family.</text>
</comment>
<reference evidence="5" key="1">
    <citation type="submission" date="2018-01" db="EMBL/GenBank/DDBJ databases">
        <authorList>
            <person name="Alioto T."/>
            <person name="Alioto T."/>
        </authorList>
    </citation>
    <scope>NUCLEOTIDE SEQUENCE [LARGE SCALE GENOMIC DNA]</scope>
</reference>
<dbReference type="PANTHER" id="PTHR48153">
    <property type="entry name" value="UFM1-SPECIFIC PROTEASE 2"/>
    <property type="match status" value="1"/>
</dbReference>
<dbReference type="PANTHER" id="PTHR48153:SF3">
    <property type="entry name" value="INACTIVE UFM1-SPECIFIC PROTEASE 1"/>
    <property type="match status" value="1"/>
</dbReference>
<dbReference type="Proteomes" id="UP000268350">
    <property type="component" value="Unassembled WGS sequence"/>
</dbReference>
<protein>
    <submittedName>
        <fullName evidence="4">Blast:Probable Ufm1-specific protease 1</fullName>
    </submittedName>
</protein>
<dbReference type="Gene3D" id="3.90.70.130">
    <property type="match status" value="1"/>
</dbReference>
<keyword evidence="4" id="KW-0645">Protease</keyword>
<dbReference type="OMA" id="AISWIIN"/>